<sequence length="274" mass="30183">QAAGVKAGIGQYNEARILYTSSLFVAGDAPTEEQRVVHIGMDLFAEAGTAVYAPIAGRVLAFSNNDALQDYGPVVILEHTTDRGESFYTLYGHLSADTLEGLHAGRPIACGERFGRVGSADVNGGWTPHLHFQIITDLLDMGCDFPGVVRSGERSLWTLFSPDPNLILGIPKDRFPAPDPSASDTLAARRKYIGRNLSIGYRNPIKMVRGWRQYLFDDTGRKYLDAYNNVPHVGHCHPRVVEAASRQMSVLSTNTRYLHDLINCYAERLCATMP</sequence>
<dbReference type="PANTHER" id="PTHR45688:SF13">
    <property type="entry name" value="ALANINE--GLYOXYLATE AMINOTRANSFERASE 2-LIKE"/>
    <property type="match status" value="1"/>
</dbReference>
<protein>
    <recommendedName>
        <fullName evidence="2">M23ase beta-sheet core domain-containing protein</fullName>
    </recommendedName>
</protein>
<evidence type="ECO:0000259" key="2">
    <source>
        <dbReference type="Pfam" id="PF01551"/>
    </source>
</evidence>
<dbReference type="InterPro" id="IPR011055">
    <property type="entry name" value="Dup_hybrid_motif"/>
</dbReference>
<evidence type="ECO:0000256" key="1">
    <source>
        <dbReference type="ARBA" id="ARBA00008954"/>
    </source>
</evidence>
<feature type="non-terminal residue" evidence="3">
    <location>
        <position position="1"/>
    </location>
</feature>
<accession>X0VQ05</accession>
<dbReference type="AlphaFoldDB" id="X0VQ05"/>
<reference evidence="3" key="1">
    <citation type="journal article" date="2014" name="Front. Microbiol.">
        <title>High frequency of phylogenetically diverse reductive dehalogenase-homologous genes in deep subseafloor sedimentary metagenomes.</title>
        <authorList>
            <person name="Kawai M."/>
            <person name="Futagami T."/>
            <person name="Toyoda A."/>
            <person name="Takaki Y."/>
            <person name="Nishi S."/>
            <person name="Hori S."/>
            <person name="Arai W."/>
            <person name="Tsubouchi T."/>
            <person name="Morono Y."/>
            <person name="Uchiyama I."/>
            <person name="Ito T."/>
            <person name="Fujiyama A."/>
            <person name="Inagaki F."/>
            <person name="Takami H."/>
        </authorList>
    </citation>
    <scope>NUCLEOTIDE SEQUENCE</scope>
    <source>
        <strain evidence="3">Expedition CK06-06</strain>
    </source>
</reference>
<dbReference type="Pfam" id="PF01551">
    <property type="entry name" value="Peptidase_M23"/>
    <property type="match status" value="1"/>
</dbReference>
<name>X0VQ05_9ZZZZ</name>
<dbReference type="SUPFAM" id="SSF51261">
    <property type="entry name" value="Duplicated hybrid motif"/>
    <property type="match status" value="1"/>
</dbReference>
<gene>
    <name evidence="3" type="ORF">S01H1_32374</name>
</gene>
<dbReference type="CDD" id="cd12797">
    <property type="entry name" value="M23_peptidase"/>
    <property type="match status" value="1"/>
</dbReference>
<dbReference type="GO" id="GO:0005739">
    <property type="term" value="C:mitochondrion"/>
    <property type="evidence" value="ECO:0007669"/>
    <property type="project" value="TreeGrafter"/>
</dbReference>
<dbReference type="SUPFAM" id="SSF53383">
    <property type="entry name" value="PLP-dependent transferases"/>
    <property type="match status" value="1"/>
</dbReference>
<dbReference type="EMBL" id="BARS01020036">
    <property type="protein sequence ID" value="GAG02646.1"/>
    <property type="molecule type" value="Genomic_DNA"/>
</dbReference>
<comment type="similarity">
    <text evidence="1">Belongs to the class-III pyridoxal-phosphate-dependent aminotransferase family.</text>
</comment>
<dbReference type="Gene3D" id="2.70.70.10">
    <property type="entry name" value="Glucose Permease (Domain IIA)"/>
    <property type="match status" value="1"/>
</dbReference>
<dbReference type="InterPro" id="IPR015424">
    <property type="entry name" value="PyrdxlP-dep_Trfase"/>
</dbReference>
<dbReference type="InterPro" id="IPR016047">
    <property type="entry name" value="M23ase_b-sheet_dom"/>
</dbReference>
<dbReference type="Gene3D" id="3.40.640.10">
    <property type="entry name" value="Type I PLP-dependent aspartate aminotransferase-like (Major domain)"/>
    <property type="match status" value="1"/>
</dbReference>
<comment type="caution">
    <text evidence="3">The sequence shown here is derived from an EMBL/GenBank/DDBJ whole genome shotgun (WGS) entry which is preliminary data.</text>
</comment>
<organism evidence="3">
    <name type="scientific">marine sediment metagenome</name>
    <dbReference type="NCBI Taxonomy" id="412755"/>
    <lineage>
        <taxon>unclassified sequences</taxon>
        <taxon>metagenomes</taxon>
        <taxon>ecological metagenomes</taxon>
    </lineage>
</organism>
<dbReference type="InterPro" id="IPR015422">
    <property type="entry name" value="PyrdxlP-dep_Trfase_small"/>
</dbReference>
<feature type="non-terminal residue" evidence="3">
    <location>
        <position position="274"/>
    </location>
</feature>
<proteinExistence type="inferred from homology"/>
<evidence type="ECO:0000313" key="3">
    <source>
        <dbReference type="EMBL" id="GAG02646.1"/>
    </source>
</evidence>
<dbReference type="InterPro" id="IPR015421">
    <property type="entry name" value="PyrdxlP-dep_Trfase_major"/>
</dbReference>
<dbReference type="PANTHER" id="PTHR45688">
    <property type="match status" value="1"/>
</dbReference>
<dbReference type="Gene3D" id="3.90.1150.10">
    <property type="entry name" value="Aspartate Aminotransferase, domain 1"/>
    <property type="match status" value="1"/>
</dbReference>
<feature type="domain" description="M23ase beta-sheet core" evidence="2">
    <location>
        <begin position="38"/>
        <end position="135"/>
    </location>
</feature>